<name>A0A7X8SPL8_9BACT</name>
<accession>A0A7X8SPL8</accession>
<keyword evidence="2" id="KW-1185">Reference proteome</keyword>
<organism evidence="1 2">
    <name type="scientific">Flammeovirga agarivorans</name>
    <dbReference type="NCBI Taxonomy" id="2726742"/>
    <lineage>
        <taxon>Bacteria</taxon>
        <taxon>Pseudomonadati</taxon>
        <taxon>Bacteroidota</taxon>
        <taxon>Cytophagia</taxon>
        <taxon>Cytophagales</taxon>
        <taxon>Flammeovirgaceae</taxon>
        <taxon>Flammeovirga</taxon>
    </lineage>
</organism>
<dbReference type="EMBL" id="JABAIL010000009">
    <property type="protein sequence ID" value="NLR94044.1"/>
    <property type="molecule type" value="Genomic_DNA"/>
</dbReference>
<evidence type="ECO:0000313" key="1">
    <source>
        <dbReference type="EMBL" id="NLR94044.1"/>
    </source>
</evidence>
<dbReference type="AlphaFoldDB" id="A0A7X8SPL8"/>
<reference evidence="1 2" key="1">
    <citation type="submission" date="2020-04" db="EMBL/GenBank/DDBJ databases">
        <title>Flammeovirga sp. SR4, a novel species isolated from seawater.</title>
        <authorList>
            <person name="Wang X."/>
        </authorList>
    </citation>
    <scope>NUCLEOTIDE SEQUENCE [LARGE SCALE GENOMIC DNA]</scope>
    <source>
        <strain evidence="1 2">SR4</strain>
    </source>
</reference>
<proteinExistence type="predicted"/>
<dbReference type="Proteomes" id="UP000585050">
    <property type="component" value="Unassembled WGS sequence"/>
</dbReference>
<sequence>MITTDTGRILYNTQKKSLEDFFKECVHILFDDGVNNNLIYCINSPFSNAAFKNRSLADHIADYESKDFEVLDDAIAPGFPASDAKALKATSFGVSNILMRNGKEDSMLAFIGYSLEVGMAGGQNLYFSEPEVLTIVFEGWKIYRQLLNNESTNLQPNKLASWNGQWLNYRLSNHFKGQTDFQTLDREGFFKPDKKGVMVEPIYWSELYFTLNKYFGKELNKVTPSMGAIGQMKSTMGFLVLDFKYCRSLSKMYEHLTGKKLDSKEFRALFGLSSMRIVDTMRVSMRTLQPPSLEKMLEMQKAYKYDEKNYFQLKTYLLVMLGTQLEKAQKLIEETAKMLVEYRNSTNKTDRKNKVEKGLFGNNTKANYIDTLCEIIPDLEGDYKNLITEIQSVLLKLNKSDFKMFALLVKLEYAKLEKFN</sequence>
<dbReference type="RefSeq" id="WP_168884756.1">
    <property type="nucleotide sequence ID" value="NZ_JABAIL010000009.1"/>
</dbReference>
<evidence type="ECO:0000313" key="2">
    <source>
        <dbReference type="Proteomes" id="UP000585050"/>
    </source>
</evidence>
<comment type="caution">
    <text evidence="1">The sequence shown here is derived from an EMBL/GenBank/DDBJ whole genome shotgun (WGS) entry which is preliminary data.</text>
</comment>
<gene>
    <name evidence="1" type="ORF">HGP29_22775</name>
</gene>
<protein>
    <submittedName>
        <fullName evidence="1">Uncharacterized protein</fullName>
    </submittedName>
</protein>